<comment type="catalytic activity">
    <reaction evidence="11">
        <text>(S)-methylmalonyl-CoA + H(+) = propanoyl-CoA + CO2</text>
        <dbReference type="Rhea" id="RHEA:61340"/>
        <dbReference type="ChEBI" id="CHEBI:15378"/>
        <dbReference type="ChEBI" id="CHEBI:16526"/>
        <dbReference type="ChEBI" id="CHEBI:57327"/>
        <dbReference type="ChEBI" id="CHEBI:57392"/>
        <dbReference type="EC" id="4.1.1.94"/>
    </reaction>
    <physiologicalReaction direction="left-to-right" evidence="11">
        <dbReference type="Rhea" id="RHEA:61341"/>
    </physiologicalReaction>
</comment>
<accession>A0A210QBT6</accession>
<dbReference type="FunFam" id="3.90.226.10:FF:000109">
    <property type="entry name" value="Enoyl-CoA hydratase, putative"/>
    <property type="match status" value="1"/>
</dbReference>
<evidence type="ECO:0000256" key="10">
    <source>
        <dbReference type="ARBA" id="ARBA00042182"/>
    </source>
</evidence>
<evidence type="ECO:0000256" key="5">
    <source>
        <dbReference type="ARBA" id="ARBA00036343"/>
    </source>
</evidence>
<evidence type="ECO:0000256" key="7">
    <source>
        <dbReference type="ARBA" id="ARBA00038883"/>
    </source>
</evidence>
<gene>
    <name evidence="14" type="ORF">KP79_PYT08121</name>
</gene>
<evidence type="ECO:0000256" key="4">
    <source>
        <dbReference type="ARBA" id="ARBA00023239"/>
    </source>
</evidence>
<evidence type="ECO:0000256" key="6">
    <source>
        <dbReference type="ARBA" id="ARBA00036541"/>
    </source>
</evidence>
<evidence type="ECO:0000256" key="2">
    <source>
        <dbReference type="ARBA" id="ARBA00005254"/>
    </source>
</evidence>
<dbReference type="CDD" id="cd06558">
    <property type="entry name" value="crotonase-like"/>
    <property type="match status" value="1"/>
</dbReference>
<organism evidence="14 15">
    <name type="scientific">Mizuhopecten yessoensis</name>
    <name type="common">Japanese scallop</name>
    <name type="synonym">Patinopecten yessoensis</name>
    <dbReference type="NCBI Taxonomy" id="6573"/>
    <lineage>
        <taxon>Eukaryota</taxon>
        <taxon>Metazoa</taxon>
        <taxon>Spiralia</taxon>
        <taxon>Lophotrochozoa</taxon>
        <taxon>Mollusca</taxon>
        <taxon>Bivalvia</taxon>
        <taxon>Autobranchia</taxon>
        <taxon>Pteriomorphia</taxon>
        <taxon>Pectinida</taxon>
        <taxon>Pectinoidea</taxon>
        <taxon>Pectinidae</taxon>
        <taxon>Mizuhopecten</taxon>
    </lineage>
</organism>
<evidence type="ECO:0000313" key="15">
    <source>
        <dbReference type="Proteomes" id="UP000242188"/>
    </source>
</evidence>
<dbReference type="GO" id="GO:0004492">
    <property type="term" value="F:methyl/ethyl malonyl-CoA decarboxylase activity"/>
    <property type="evidence" value="ECO:0007669"/>
    <property type="project" value="UniProtKB-EC"/>
</dbReference>
<proteinExistence type="inferred from homology"/>
<dbReference type="PANTHER" id="PTHR11941">
    <property type="entry name" value="ENOYL-COA HYDRATASE-RELATED"/>
    <property type="match status" value="1"/>
</dbReference>
<comment type="caution">
    <text evidence="14">The sequence shown here is derived from an EMBL/GenBank/DDBJ whole genome shotgun (WGS) entry which is preliminary data.</text>
</comment>
<comment type="catalytic activity">
    <reaction evidence="6">
        <text>(2R)-ethylmalonyl-CoA + H(+) = butanoyl-CoA + CO2</text>
        <dbReference type="Rhea" id="RHEA:59540"/>
        <dbReference type="ChEBI" id="CHEBI:15378"/>
        <dbReference type="ChEBI" id="CHEBI:16526"/>
        <dbReference type="ChEBI" id="CHEBI:57371"/>
        <dbReference type="ChEBI" id="CHEBI:85316"/>
        <dbReference type="EC" id="4.1.1.94"/>
    </reaction>
    <physiologicalReaction direction="left-to-right" evidence="6">
        <dbReference type="Rhea" id="RHEA:59541"/>
    </physiologicalReaction>
</comment>
<evidence type="ECO:0000256" key="8">
    <source>
        <dbReference type="ARBA" id="ARBA00039903"/>
    </source>
</evidence>
<comment type="subcellular location">
    <subcellularLocation>
        <location evidence="1">Cytoplasm</location>
        <location evidence="1">Cytosol</location>
    </subcellularLocation>
</comment>
<dbReference type="GO" id="GO:0005829">
    <property type="term" value="C:cytosol"/>
    <property type="evidence" value="ECO:0007669"/>
    <property type="project" value="UniProtKB-SubCell"/>
</dbReference>
<dbReference type="SUPFAM" id="SSF52096">
    <property type="entry name" value="ClpP/crotonase"/>
    <property type="match status" value="1"/>
</dbReference>
<evidence type="ECO:0000256" key="9">
    <source>
        <dbReference type="ARBA" id="ARBA00042052"/>
    </source>
</evidence>
<evidence type="ECO:0000313" key="14">
    <source>
        <dbReference type="EMBL" id="OWF46194.1"/>
    </source>
</evidence>
<dbReference type="OrthoDB" id="448450at2759"/>
<keyword evidence="3" id="KW-0963">Cytoplasm</keyword>
<dbReference type="PANTHER" id="PTHR11941:SF27">
    <property type="entry name" value="ETHYLMALONYL-COA DECARBOXYLASE"/>
    <property type="match status" value="1"/>
</dbReference>
<dbReference type="EMBL" id="NEDP02004236">
    <property type="protein sequence ID" value="OWF46194.1"/>
    <property type="molecule type" value="Genomic_DNA"/>
</dbReference>
<sequence>MTLRLISSRCSIYTAEKILRTRQVKRKPLRSLLRCRPYCTSSSHEISFRERLQSYGEGSVDLTKDETDGIAVITLNNPNKKNAVSGKMMLDFRNVVEDLEAWDDGKGVILTGSQGTFCSGGDLTTVQNILTPEQGYQMADFMHETLTRLHCLPLISMALVQGNAIGGGAELTTACDFRVMTNTARIGFVHMKMGVLTGWGGATRLVRLVGRSHSLDMLCSSRLLSSQECLRQGLADHIIPIQTPKKESVEDHDDVMKIGRAWLSQYCRADRQLVRDMKTAVLGACELDYMSSLERERAIFNRTWGGPAHKRALDLNIKHS</sequence>
<evidence type="ECO:0000256" key="1">
    <source>
        <dbReference type="ARBA" id="ARBA00004514"/>
    </source>
</evidence>
<reference evidence="14 15" key="1">
    <citation type="journal article" date="2017" name="Nat. Ecol. Evol.">
        <title>Scallop genome provides insights into evolution of bilaterian karyotype and development.</title>
        <authorList>
            <person name="Wang S."/>
            <person name="Zhang J."/>
            <person name="Jiao W."/>
            <person name="Li J."/>
            <person name="Xun X."/>
            <person name="Sun Y."/>
            <person name="Guo X."/>
            <person name="Huan P."/>
            <person name="Dong B."/>
            <person name="Zhang L."/>
            <person name="Hu X."/>
            <person name="Sun X."/>
            <person name="Wang J."/>
            <person name="Zhao C."/>
            <person name="Wang Y."/>
            <person name="Wang D."/>
            <person name="Huang X."/>
            <person name="Wang R."/>
            <person name="Lv J."/>
            <person name="Li Y."/>
            <person name="Zhang Z."/>
            <person name="Liu B."/>
            <person name="Lu W."/>
            <person name="Hui Y."/>
            <person name="Liang J."/>
            <person name="Zhou Z."/>
            <person name="Hou R."/>
            <person name="Li X."/>
            <person name="Liu Y."/>
            <person name="Li H."/>
            <person name="Ning X."/>
            <person name="Lin Y."/>
            <person name="Zhao L."/>
            <person name="Xing Q."/>
            <person name="Dou J."/>
            <person name="Li Y."/>
            <person name="Mao J."/>
            <person name="Guo H."/>
            <person name="Dou H."/>
            <person name="Li T."/>
            <person name="Mu C."/>
            <person name="Jiang W."/>
            <person name="Fu Q."/>
            <person name="Fu X."/>
            <person name="Miao Y."/>
            <person name="Liu J."/>
            <person name="Yu Q."/>
            <person name="Li R."/>
            <person name="Liao H."/>
            <person name="Li X."/>
            <person name="Kong Y."/>
            <person name="Jiang Z."/>
            <person name="Chourrout D."/>
            <person name="Li R."/>
            <person name="Bao Z."/>
        </authorList>
    </citation>
    <scope>NUCLEOTIDE SEQUENCE [LARGE SCALE GENOMIC DNA]</scope>
    <source>
        <strain evidence="14 15">PY_sf001</strain>
    </source>
</reference>
<dbReference type="Pfam" id="PF00378">
    <property type="entry name" value="ECH_1"/>
    <property type="match status" value="1"/>
</dbReference>
<dbReference type="InterPro" id="IPR001753">
    <property type="entry name" value="Enoyl-CoA_hydra/iso"/>
</dbReference>
<evidence type="ECO:0000256" key="13">
    <source>
        <dbReference type="RuleBase" id="RU003707"/>
    </source>
</evidence>
<comment type="catalytic activity">
    <reaction evidence="5">
        <text>(2S)-ethylmalonyl-CoA + H(+) = butanoyl-CoA + CO2</text>
        <dbReference type="Rhea" id="RHEA:32131"/>
        <dbReference type="ChEBI" id="CHEBI:15378"/>
        <dbReference type="ChEBI" id="CHEBI:16526"/>
        <dbReference type="ChEBI" id="CHEBI:57371"/>
        <dbReference type="ChEBI" id="CHEBI:60909"/>
        <dbReference type="EC" id="4.1.1.94"/>
    </reaction>
    <physiologicalReaction direction="left-to-right" evidence="5">
        <dbReference type="Rhea" id="RHEA:32132"/>
    </physiologicalReaction>
</comment>
<keyword evidence="15" id="KW-1185">Reference proteome</keyword>
<protein>
    <recommendedName>
        <fullName evidence="8">Ethylmalonyl-CoA decarboxylase</fullName>
        <ecNumber evidence="7">4.1.1.94</ecNumber>
    </recommendedName>
    <alternativeName>
        <fullName evidence="10">Enoyl-CoA hydratase domain-containing protein 1</fullName>
    </alternativeName>
    <alternativeName>
        <fullName evidence="9">Methylmalonyl-CoA decarboxylase</fullName>
    </alternativeName>
</protein>
<evidence type="ECO:0000256" key="3">
    <source>
        <dbReference type="ARBA" id="ARBA00022490"/>
    </source>
</evidence>
<dbReference type="InterPro" id="IPR029045">
    <property type="entry name" value="ClpP/crotonase-like_dom_sf"/>
</dbReference>
<evidence type="ECO:0000256" key="11">
    <source>
        <dbReference type="ARBA" id="ARBA00047446"/>
    </source>
</evidence>
<comment type="similarity">
    <text evidence="2 13">Belongs to the enoyl-CoA hydratase/isomerase family.</text>
</comment>
<dbReference type="Proteomes" id="UP000242188">
    <property type="component" value="Unassembled WGS sequence"/>
</dbReference>
<comment type="function">
    <text evidence="12">Decarboxylates ethylmalonyl-CoA, a potentially toxic metabolite, to form butyryl-CoA, suggesting it might be involved in metabolite proofreading. Acts preferentially on (S)-ethylmalonyl-CoA but also has some activity on the (R)-isomer. Also has methylmalonyl-CoA decarboxylase activity at lower level.</text>
</comment>
<dbReference type="Gene3D" id="3.90.226.10">
    <property type="entry name" value="2-enoyl-CoA Hydratase, Chain A, domain 1"/>
    <property type="match status" value="1"/>
</dbReference>
<dbReference type="EC" id="4.1.1.94" evidence="7"/>
<keyword evidence="4" id="KW-0456">Lyase</keyword>
<dbReference type="GO" id="GO:0006635">
    <property type="term" value="P:fatty acid beta-oxidation"/>
    <property type="evidence" value="ECO:0007669"/>
    <property type="project" value="TreeGrafter"/>
</dbReference>
<dbReference type="InterPro" id="IPR018376">
    <property type="entry name" value="Enoyl-CoA_hyd/isom_CS"/>
</dbReference>
<dbReference type="AlphaFoldDB" id="A0A210QBT6"/>
<name>A0A210QBT6_MIZYE</name>
<dbReference type="PROSITE" id="PS00166">
    <property type="entry name" value="ENOYL_COA_HYDRATASE"/>
    <property type="match status" value="1"/>
</dbReference>
<evidence type="ECO:0000256" key="12">
    <source>
        <dbReference type="ARBA" id="ARBA00056546"/>
    </source>
</evidence>
<dbReference type="STRING" id="6573.A0A210QBT6"/>